<reference evidence="1" key="1">
    <citation type="submission" date="2022-12" db="EMBL/GenBank/DDBJ databases">
        <title>Genome Sequence of Lasiodiplodia mahajangana.</title>
        <authorList>
            <person name="Buettner E."/>
        </authorList>
    </citation>
    <scope>NUCLEOTIDE SEQUENCE</scope>
    <source>
        <strain evidence="1">VT137</strain>
    </source>
</reference>
<protein>
    <submittedName>
        <fullName evidence="1">Uncharacterized protein</fullName>
    </submittedName>
</protein>
<organism evidence="1 2">
    <name type="scientific">Lasiodiplodia mahajangana</name>
    <dbReference type="NCBI Taxonomy" id="1108764"/>
    <lineage>
        <taxon>Eukaryota</taxon>
        <taxon>Fungi</taxon>
        <taxon>Dikarya</taxon>
        <taxon>Ascomycota</taxon>
        <taxon>Pezizomycotina</taxon>
        <taxon>Dothideomycetes</taxon>
        <taxon>Dothideomycetes incertae sedis</taxon>
        <taxon>Botryosphaeriales</taxon>
        <taxon>Botryosphaeriaceae</taxon>
        <taxon>Lasiodiplodia</taxon>
    </lineage>
</organism>
<accession>A0ACC2JBA1</accession>
<sequence length="478" mass="52757">MCALATDEYVRFEINGAVFSLPSETCSSLKMSGSLTAHGRSNYVKAGTKILLKRSPDFSLPSPPQAPPTSSKRTSSDATAAAELSDYPSSIYTADGPYKLPFPGCDERVYTFRPLDCQAAVAQLEIYRKLRAIAPPRRWANLAGEVVKGGRVGEVEDPEVCLGKALTGPFPQLPNNVVCWHIDVLESEVTRNFRGKDEAAHMDGDPVHQWIRYPSQELQDVGRKRHFRAGFSIVASWKEIDMTEEEEARKAGFIGMSIAVDGHSRRAFAVVGFKFPLVSKVSLFMLMATGRKGRNERGGMMRMQVPTATNKEVSLNGVSVSQIDFTWSRCTASNPGCVAARSSFDSDTWTSVVTTHRHQGSATQLDTVLHACMVKDNDPLMSSRRSSRQAPALLRESTSVGQPRGEKLTIRVGESSENLVAISTNTSQIPVDADSRCVICYDHYKEGEEVWQAQPCEHLFHFACIDEASISYFKFRPN</sequence>
<dbReference type="Proteomes" id="UP001153332">
    <property type="component" value="Unassembled WGS sequence"/>
</dbReference>
<gene>
    <name evidence="1" type="ORF">O1611_g9217</name>
</gene>
<dbReference type="EMBL" id="JAPUUL010003036">
    <property type="protein sequence ID" value="KAJ8124423.1"/>
    <property type="molecule type" value="Genomic_DNA"/>
</dbReference>
<name>A0ACC2JBA1_9PEZI</name>
<keyword evidence="2" id="KW-1185">Reference proteome</keyword>
<proteinExistence type="predicted"/>
<evidence type="ECO:0000313" key="2">
    <source>
        <dbReference type="Proteomes" id="UP001153332"/>
    </source>
</evidence>
<comment type="caution">
    <text evidence="1">The sequence shown here is derived from an EMBL/GenBank/DDBJ whole genome shotgun (WGS) entry which is preliminary data.</text>
</comment>
<evidence type="ECO:0000313" key="1">
    <source>
        <dbReference type="EMBL" id="KAJ8124423.1"/>
    </source>
</evidence>